<sequence>MILVADSPSKWRGSSGLDREAVRVRGHDVGRGGRRNVVAAAATLMTAAACVLSATATPAGAQTREAAATARAAGDNVVNLNEIQTINTHNSYKRETSLAEQAAYDEITGNPGAYRNGLAYSHASLADQFEHQNVRGIELDLRPDPEGGLYRYPMVRRDAGLGPLTDPAWSEPGIKVFHVADGDYNSTCVRFVSCLQQVKAWSDAHPTHVPITIMLELKGSDRAFAERGGVVVPPWDAAALDAMDREIRSVFADDEMVTPDDVRRPGRTLNESVTQVGWPTLAQARGQVMFVFNNVGNSSPYTDNGHPNLEGRIAFVNAAPGQPNAAYRGRDEVIQLFDEIQDLVRRGYFVRTRSDYSLSTVREEDFSLIEASLGSGAQVISTDFPAVGMAARYDSDYVAQLPGAVPARCNPVNAPRTCRNSLLEPAN</sequence>
<evidence type="ECO:0000313" key="1">
    <source>
        <dbReference type="EMBL" id="SDS20475.1"/>
    </source>
</evidence>
<evidence type="ECO:0000313" key="2">
    <source>
        <dbReference type="Proteomes" id="UP000198983"/>
    </source>
</evidence>
<dbReference type="CDD" id="cd08589">
    <property type="entry name" value="PI-PLCc_SaPLC1_like"/>
    <property type="match status" value="1"/>
</dbReference>
<dbReference type="Proteomes" id="UP000198983">
    <property type="component" value="Chromosome I"/>
</dbReference>
<proteinExistence type="predicted"/>
<reference evidence="1 2" key="1">
    <citation type="submission" date="2016-10" db="EMBL/GenBank/DDBJ databases">
        <authorList>
            <person name="de Groot N.N."/>
        </authorList>
    </citation>
    <scope>NUCLEOTIDE SEQUENCE [LARGE SCALE GENOMIC DNA]</scope>
    <source>
        <strain evidence="1 2">DSM 22024</strain>
    </source>
</reference>
<dbReference type="GO" id="GO:0008081">
    <property type="term" value="F:phosphoric diester hydrolase activity"/>
    <property type="evidence" value="ECO:0007669"/>
    <property type="project" value="InterPro"/>
</dbReference>
<organism evidence="1 2">
    <name type="scientific">Actinopolymorpha singaporensis</name>
    <dbReference type="NCBI Taxonomy" id="117157"/>
    <lineage>
        <taxon>Bacteria</taxon>
        <taxon>Bacillati</taxon>
        <taxon>Actinomycetota</taxon>
        <taxon>Actinomycetes</taxon>
        <taxon>Propionibacteriales</taxon>
        <taxon>Actinopolymorphaceae</taxon>
        <taxon>Actinopolymorpha</taxon>
    </lineage>
</organism>
<dbReference type="InterPro" id="IPR032075">
    <property type="entry name" value="PI-PLC-C1"/>
</dbReference>
<gene>
    <name evidence="1" type="ORF">SAMN04489717_1946</name>
</gene>
<accession>A0A1H1QAK8</accession>
<dbReference type="AlphaFoldDB" id="A0A1H1QAK8"/>
<dbReference type="EMBL" id="LT629732">
    <property type="protein sequence ID" value="SDS20475.1"/>
    <property type="molecule type" value="Genomic_DNA"/>
</dbReference>
<dbReference type="GO" id="GO:0006629">
    <property type="term" value="P:lipid metabolic process"/>
    <property type="evidence" value="ECO:0007669"/>
    <property type="project" value="InterPro"/>
</dbReference>
<name>A0A1H1QAK8_9ACTN</name>
<dbReference type="STRING" id="117157.SAMN04489717_1946"/>
<dbReference type="Gene3D" id="3.20.20.190">
    <property type="entry name" value="Phosphatidylinositol (PI) phosphodiesterase"/>
    <property type="match status" value="1"/>
</dbReference>
<dbReference type="SUPFAM" id="SSF51695">
    <property type="entry name" value="PLC-like phosphodiesterases"/>
    <property type="match status" value="1"/>
</dbReference>
<dbReference type="Pfam" id="PF16670">
    <property type="entry name" value="PI-PLC-C1"/>
    <property type="match status" value="1"/>
</dbReference>
<keyword evidence="2" id="KW-1185">Reference proteome</keyword>
<dbReference type="InterPro" id="IPR017946">
    <property type="entry name" value="PLC-like_Pdiesterase_TIM-brl"/>
</dbReference>
<protein>
    <submittedName>
        <fullName evidence="1">Phosphoinositide phospholipase C, Ca2+-dependent</fullName>
    </submittedName>
</protein>